<protein>
    <submittedName>
        <fullName evidence="2">DUF3473 domain-containing protein</fullName>
    </submittedName>
</protein>
<dbReference type="InterPro" id="IPR002509">
    <property type="entry name" value="NODB_dom"/>
</dbReference>
<comment type="caution">
    <text evidence="2">The sequence shown here is derived from an EMBL/GenBank/DDBJ whole genome shotgun (WGS) entry which is preliminary data.</text>
</comment>
<dbReference type="PANTHER" id="PTHR47561:SF1">
    <property type="entry name" value="POLYSACCHARIDE DEACETYLASE FAMILY PROTEIN (AFU_ORTHOLOGUE AFUA_6G05030)"/>
    <property type="match status" value="1"/>
</dbReference>
<organism evidence="2 3">
    <name type="scientific">Alkalimonas delamerensis</name>
    <dbReference type="NCBI Taxonomy" id="265981"/>
    <lineage>
        <taxon>Bacteria</taxon>
        <taxon>Pseudomonadati</taxon>
        <taxon>Pseudomonadota</taxon>
        <taxon>Gammaproteobacteria</taxon>
        <taxon>Alkalimonas</taxon>
    </lineage>
</organism>
<dbReference type="Gene3D" id="3.20.20.370">
    <property type="entry name" value="Glycoside hydrolase/deacetylase"/>
    <property type="match status" value="1"/>
</dbReference>
<dbReference type="Proteomes" id="UP001236258">
    <property type="component" value="Unassembled WGS sequence"/>
</dbReference>
<dbReference type="NCBIfam" id="TIGR03006">
    <property type="entry name" value="pepcterm_polyde"/>
    <property type="match status" value="1"/>
</dbReference>
<feature type="domain" description="NodB homology" evidence="1">
    <location>
        <begin position="27"/>
        <end position="287"/>
    </location>
</feature>
<dbReference type="Pfam" id="PF01522">
    <property type="entry name" value="Polysacc_deac_1"/>
    <property type="match status" value="1"/>
</dbReference>
<accession>A0ABT9GMI3</accession>
<dbReference type="RefSeq" id="WP_305944299.1">
    <property type="nucleotide sequence ID" value="NZ_JAUZVY010000001.1"/>
</dbReference>
<sequence>MPSEVKQPFHALTIDIEDYFQVAAFEKKIQPGQWDQYPIRVDRNTYRILDVFDEHQAKATFFILGWVAERFPELIKEIHQRGHEVASHGFSHTKATVQTPAEFQQDVSSTKILLEDIIGAEVTGYRAPSFSICAENEWAFACLKEAGYHYSSSTYPIKHDHYGTPYWPAEPYLRKEGIWEFPMPILQLKGKQIPIAGGGYFRLLPYWLSKHLIQRYLKQSQSPYMFYFHPWEIDHQQPRIADAPLKSRFRHYVNLKRMETKVAKLLQDFEWNTVQQVFEQYQNQQQR</sequence>
<gene>
    <name evidence="2" type="ORF">Q3O59_03765</name>
</gene>
<dbReference type="InterPro" id="IPR045235">
    <property type="entry name" value="PuuE_HpPgdA-like"/>
</dbReference>
<evidence type="ECO:0000259" key="1">
    <source>
        <dbReference type="PROSITE" id="PS51677"/>
    </source>
</evidence>
<dbReference type="CDD" id="cd10941">
    <property type="entry name" value="CE4_PuuE_HpPgdA_like_2"/>
    <property type="match status" value="1"/>
</dbReference>
<evidence type="ECO:0000313" key="3">
    <source>
        <dbReference type="Proteomes" id="UP001236258"/>
    </source>
</evidence>
<dbReference type="InterPro" id="IPR014344">
    <property type="entry name" value="XrtA_polysacc_deacetyl"/>
</dbReference>
<name>A0ABT9GMI3_9GAMM</name>
<dbReference type="PANTHER" id="PTHR47561">
    <property type="entry name" value="POLYSACCHARIDE DEACETYLASE FAMILY PROTEIN (AFU_ORTHOLOGUE AFUA_6G05030)"/>
    <property type="match status" value="1"/>
</dbReference>
<dbReference type="SUPFAM" id="SSF88713">
    <property type="entry name" value="Glycoside hydrolase/deacetylase"/>
    <property type="match status" value="1"/>
</dbReference>
<evidence type="ECO:0000313" key="2">
    <source>
        <dbReference type="EMBL" id="MDP4528147.1"/>
    </source>
</evidence>
<proteinExistence type="predicted"/>
<keyword evidence="3" id="KW-1185">Reference proteome</keyword>
<dbReference type="PROSITE" id="PS51677">
    <property type="entry name" value="NODB"/>
    <property type="match status" value="1"/>
</dbReference>
<dbReference type="InterPro" id="IPR022560">
    <property type="entry name" value="DUF3473"/>
</dbReference>
<dbReference type="EMBL" id="JAUZVY010000001">
    <property type="protein sequence ID" value="MDP4528147.1"/>
    <property type="molecule type" value="Genomic_DNA"/>
</dbReference>
<reference evidence="2 3" key="1">
    <citation type="submission" date="2023-08" db="EMBL/GenBank/DDBJ databases">
        <authorList>
            <person name="Joshi A."/>
            <person name="Thite S."/>
        </authorList>
    </citation>
    <scope>NUCLEOTIDE SEQUENCE [LARGE SCALE GENOMIC DNA]</scope>
    <source>
        <strain evidence="2 3">1E1</strain>
    </source>
</reference>
<dbReference type="InterPro" id="IPR011330">
    <property type="entry name" value="Glyco_hydro/deAcase_b/a-brl"/>
</dbReference>
<dbReference type="Pfam" id="PF11959">
    <property type="entry name" value="DUF3473"/>
    <property type="match status" value="1"/>
</dbReference>